<keyword evidence="2" id="KW-1185">Reference proteome</keyword>
<protein>
    <submittedName>
        <fullName evidence="1">Uncharacterized protein</fullName>
    </submittedName>
</protein>
<dbReference type="EMBL" id="AYKW01000045">
    <property type="protein sequence ID" value="PIL26233.1"/>
    <property type="molecule type" value="Genomic_DNA"/>
</dbReference>
<organism evidence="1 2">
    <name type="scientific">Ganoderma sinense ZZ0214-1</name>
    <dbReference type="NCBI Taxonomy" id="1077348"/>
    <lineage>
        <taxon>Eukaryota</taxon>
        <taxon>Fungi</taxon>
        <taxon>Dikarya</taxon>
        <taxon>Basidiomycota</taxon>
        <taxon>Agaricomycotina</taxon>
        <taxon>Agaricomycetes</taxon>
        <taxon>Polyporales</taxon>
        <taxon>Polyporaceae</taxon>
        <taxon>Ganoderma</taxon>
    </lineage>
</organism>
<name>A0A2G8RXI9_9APHY</name>
<accession>A0A2G8RXI9</accession>
<evidence type="ECO:0000313" key="2">
    <source>
        <dbReference type="Proteomes" id="UP000230002"/>
    </source>
</evidence>
<dbReference type="AlphaFoldDB" id="A0A2G8RXI9"/>
<dbReference type="OrthoDB" id="2757784at2759"/>
<gene>
    <name evidence="1" type="ORF">GSI_11988</name>
</gene>
<comment type="caution">
    <text evidence="1">The sequence shown here is derived from an EMBL/GenBank/DDBJ whole genome shotgun (WGS) entry which is preliminary data.</text>
</comment>
<reference evidence="1 2" key="1">
    <citation type="journal article" date="2015" name="Sci. Rep.">
        <title>Chromosome-level genome map provides insights into diverse defense mechanisms in the medicinal fungus Ganoderma sinense.</title>
        <authorList>
            <person name="Zhu Y."/>
            <person name="Xu J."/>
            <person name="Sun C."/>
            <person name="Zhou S."/>
            <person name="Xu H."/>
            <person name="Nelson D.R."/>
            <person name="Qian J."/>
            <person name="Song J."/>
            <person name="Luo H."/>
            <person name="Xiang L."/>
            <person name="Li Y."/>
            <person name="Xu Z."/>
            <person name="Ji A."/>
            <person name="Wang L."/>
            <person name="Lu S."/>
            <person name="Hayward A."/>
            <person name="Sun W."/>
            <person name="Li X."/>
            <person name="Schwartz D.C."/>
            <person name="Wang Y."/>
            <person name="Chen S."/>
        </authorList>
    </citation>
    <scope>NUCLEOTIDE SEQUENCE [LARGE SCALE GENOMIC DNA]</scope>
    <source>
        <strain evidence="1 2">ZZ0214-1</strain>
    </source>
</reference>
<sequence length="340" mass="38646">MDIRSVCQWRATCRTNYQYATSSLRRSLTSRLGAFVPQPLALIDAVTKYGAVFGGELALSFILRLEPYTPLFLEIFASNYQYERLCETIVDNPSITALIDSHVILNSSLFRALRRLVAQTLAIRLTNGKTIYVHQSYTCSPSAPIARATCTAFSNFVTEYSFGCSHPELTFARRALLSDEEIPHFTPQDSQSLDRLLAHEFSLAISPTAWPEYRRNMDGDTLVSAEECWRHRFLCPKQGRFFGDRGSLVGFFDPLAHYEARCVKDNLPPFGPMVIWRLMTSFDCDDGCEYLDDVLEQGVVSIPVLFKKDPFGELRDCVSDRTLRTSPYYRSFGRPRCLSI</sequence>
<proteinExistence type="predicted"/>
<evidence type="ECO:0000313" key="1">
    <source>
        <dbReference type="EMBL" id="PIL26233.1"/>
    </source>
</evidence>
<dbReference type="Proteomes" id="UP000230002">
    <property type="component" value="Unassembled WGS sequence"/>
</dbReference>